<evidence type="ECO:0000259" key="5">
    <source>
        <dbReference type="PROSITE" id="PS50268"/>
    </source>
</evidence>
<dbReference type="PROSITE" id="PS50268">
    <property type="entry name" value="CADHERIN_2"/>
    <property type="match status" value="9"/>
</dbReference>
<dbReference type="RefSeq" id="WP_050520625.1">
    <property type="nucleotide sequence ID" value="NZ_FOCO01000066.1"/>
</dbReference>
<dbReference type="STRING" id="1077947.SAMN05216227_10662"/>
<feature type="domain" description="Cadherin" evidence="5">
    <location>
        <begin position="2101"/>
        <end position="2219"/>
    </location>
</feature>
<keyword evidence="3" id="KW-0106">Calcium</keyword>
<keyword evidence="7" id="KW-1185">Reference proteome</keyword>
<keyword evidence="4" id="KW-0472">Membrane</keyword>
<evidence type="ECO:0000256" key="4">
    <source>
        <dbReference type="ARBA" id="ARBA00023136"/>
    </source>
</evidence>
<accession>A0A1H8N010</accession>
<dbReference type="SUPFAM" id="SSF49313">
    <property type="entry name" value="Cadherin-like"/>
    <property type="match status" value="7"/>
</dbReference>
<feature type="domain" description="Cadherin" evidence="5">
    <location>
        <begin position="2653"/>
        <end position="2764"/>
    </location>
</feature>
<evidence type="ECO:0000313" key="7">
    <source>
        <dbReference type="Proteomes" id="UP000183002"/>
    </source>
</evidence>
<dbReference type="PRINTS" id="PR00205">
    <property type="entry name" value="CADHERIN"/>
</dbReference>
<dbReference type="GO" id="GO:0008013">
    <property type="term" value="F:beta-catenin binding"/>
    <property type="evidence" value="ECO:0007669"/>
    <property type="project" value="TreeGrafter"/>
</dbReference>
<dbReference type="GO" id="GO:0016477">
    <property type="term" value="P:cell migration"/>
    <property type="evidence" value="ECO:0007669"/>
    <property type="project" value="TreeGrafter"/>
</dbReference>
<dbReference type="Proteomes" id="UP000183002">
    <property type="component" value="Unassembled WGS sequence"/>
</dbReference>
<feature type="domain" description="Cadherin" evidence="5">
    <location>
        <begin position="2006"/>
        <end position="2101"/>
    </location>
</feature>
<dbReference type="GO" id="GO:0005509">
    <property type="term" value="F:calcium ion binding"/>
    <property type="evidence" value="ECO:0007669"/>
    <property type="project" value="InterPro"/>
</dbReference>
<feature type="domain" description="Cadherin" evidence="5">
    <location>
        <begin position="2353"/>
        <end position="2453"/>
    </location>
</feature>
<dbReference type="GO" id="GO:0007156">
    <property type="term" value="P:homophilic cell adhesion via plasma membrane adhesion molecules"/>
    <property type="evidence" value="ECO:0007669"/>
    <property type="project" value="InterPro"/>
</dbReference>
<sequence>MRVILRLIAILIAFGFMLSGPYALGQDTQNDILLPDRCPEPCDIGGKYVSEDYQRLTVPFRIRNGKSGNYLKINGRGVSVQPLVEDDDSFLWVLLPGPDLRYSSGDVSEIISKNGFEHKAYKLLNLKASMALMSGHASTTSMSLNGSTFSFTTEPGYLNVYSNATHLGDNQFWLFQRDLKDAAGTKYLIYNPKVQIARPDFMYDDGSRADITPANANRAKMGALAQVPGRTSVGLKAGADFNVAEMTWVFEEVAKPRDLARLTIKSVKALQVSTGRDSKTEILSTGILKAIELAPLIYSMGSTDVAKKLGRSIIKSAKGIGKSTSKAAGKAAAKKSIADQARTFTGNIANTWKKKGLKQLADGAVKSDLKRKLVKGTITIGSAPFRGAWWLTKTTGKAALSGSKKLVKLGANAARTAPSVAKAGLKKAGTTFAKGKKVVVGWVKKNPDKIRGAAEKAAFKQYYRRVIKPLLQDVVGNTAARQVGTALAGGISGPTLGQDPGSLGGDLADLKAEQAKLTKEWGGGWASFMAERFALQQKLKVSPSAKERSELETQIVEAGNREFVLENLQRRIKEIEVFEGRVKRSRNRELLAADVRQTIYTEPFEVSVDNYSVCADTKTYAIPQRNPPYFRIDSGQNIEDLPERAKTLSDAFESIDGDAGAAAAKVGEVLLDIAMLDFSFAVDEITKATDKVDDQLEIQIDGTSVWPNGGNDWRYIGSGQTKDVRVEYLFQRGDDVRIDLIEYDSASSNDSLGSLTIPTTQLYDIEEYEGAFIQQTSEGSLYEVTFTVEPLYVPTPSEVERKEQHDVDCAPVLAQAKAEEFAYAVEQTRIEGRLAVLETLGENALRVIDNTVAWADFSSCRNYDFYGNLPGEWRVGKYDAFGVKDRSVTWTNTFNTSYSYGVGGDIVTPSDDGRWRNQSLSPGKNIRKNVVDRIIVNQDSRARPEDREPDLVLKRWEWTGFESAPDDEIMKTAETCEIYAAMFDRDGLLGGAGDKLYPTDGQRQDTVFFEVGKEYAYAMRPDPTGATKGMSLHRIADKTSKSAQAVSFLQDYYITADLPEQPDGVEPNLLLTASGPADVWLEKISDEPGSGGSAINTDENLQIITKVKETIVGSWEIGPYKANAEFPQKVDPEKKRIWFFAANGTFFEQPENDFWFNPPIVGTWKYIGDQRIEVTTLRAMTVPLDVATVQAGVQKPEVLGTTFIVKMAQKPNDPTDFTGFYVQDSMGRKAIWSKALHPGKSPHEVPELYSEAFFALLEQLAPPTNMEAVKQVEAKAAANKVASAAMLEKLVLADRASPCSMEKFVHAGDTENSSGYSALQGKWRVGQFDTSGNRKYDWNYQQMSSPFASRDLNRQSAAEVKAREDLARFRSDDVKIADDPAWAFFWRSESVPPERYQQEWVFPQTRGDKITVRLRLDNPNDLRKDYNSGDLARPDAFFHQVEYDEVKKAFVMKQSGEYDEVTKKFVNTVNHNSPLKYVTSTLQLPWSDGGCQSSSVKLPDAHGKTESFPIKFFYHKNGHKEFYITRRDGSLYLWGKQDADLTKYYYIYGEKFMTPEVAASECKPMLVGNPYPFTFYDENLRGRSGQVMMMNEGAKILSVFRDSENYRKAFKSHTLRPGDYAEFTGWEGEKFAVIDAREPIFYKDRFDVCAAAQTIGGGLYWHKLGEGFKHPTKVTDTFAAREACGGFMDGGWTSGQFAGRSTARLAIVDLKNEGTEPMEIFRLGHQGNMVSPDGKDRTIPENFDSFRSADQYVDLKPITVLEPGSTFTLRTRVGYAFKAIKRGTERLENEIRETGRGTERFRGELRGTGDDYEQVNVLRGNPEICFGRIKITDASETISFGDAISDRDFDKLKEDRDLKSREDKRIANNLGLVSDADPVRNVVSESVEPGTPVGLTALAIDGDAKDTVSYAITAPFKIDPQTGVVMVDQPLDREATASHTVTVTATSSDSSVSVKNFEIALGDANEFALGPVAVSSMVNISGPIELSWLGNQFRTSEQKMLFDNHSVNETAPVGAHVATASSVDKDVTDTVRYSLSDDAGGVFVIDPESGVVRTAQLLDYETQTSYVIDVVATSSDGSISRATSKIQVSDVSDNPVGTPEDVDPTPNAVAESAPDGTIVGITALAVDKDTADKVTYSLGYDRFARADRRNVYEIDPVTGVITTGGYFRQIDLEAVNDPYVNGRIADAGWVSVKAESSDGTSSFERFKIEILDENESPITNTYDSNHANNQVAENAAVGTPVGITAMAKDYDALAKVSYKLIDTAGGRFAINAASGVITVAGALDFETAKKHSVTVLSTSSDGSTSQLDFVIDVADFNDFSIGAVIDIDQAPNTVSEGEWSVDYKRSVGITAFATDADVSASVSYSLKGGQLMVRARGFRLANDHFYTDRVFIDTKTGVVGALNVPAFETSPTFSFTVIATSNDGSTSEAEFTMVVLNVDEWDVQDLKDADPTDNKVVENAPIGTPVGITAAATDRDKGERITYSLKSSSEGKFAIDHNTGIVTVAGKLDAEEAARRDFTIVAKSSDGSSTEKDFVVIVIDVNEVDVGVVFDVDPTDNKVDENARIGAPVGLVAIAHDGDQSDRVTFALISDAGRRFAINSNSGGVSVAGPIGKGSDSYTIDVVASSTDGSLSRGTFTIFVNAINKAAVGDMLDADPQPNGVDETAPFGTLVGVTAFAQDRDKADTVSYRIDANFSPFAIDPTTGAITVGRAGILDAETRLAEMIPVIATSTDGSISYLDFEVAIYDVNEVDLSSMSDIDNVPDTVSENAPDGTLVGLTLLAEDFDRTDTVTYRMGAYDDGLFTIDPQTGVVTVAGLIDYEAIYRAAPSFEAVSTDGSAIERSFEIKILPENEFDITPFDDIDPSANEVSILAERDSPVGIRLAASDPDEDSGQVIFAPVDSAGNEAWDLPFGVQNDGVIYVNSPNLFKDVGETDYTLYIRAKSSDGSERTEPVVIAVYGPEKWYNNPQGPRVEDDYGTVPEYDRKTCVAADEDVRAPATFNNEIAYFDCLDLAKPNNWYDDPRDPRGQGQTVYGGVTEGDWDSCVAANEDKTSAVFNNEAAFYDCLDSFKPSFVNWYDDPKDWRSEDPARYADVAVQDWGLCVKQNEDASSRFFNDEVAFYNCADLYLAAVPPVDTAPPPQDDVPVAEQPDVPPMDYQAVVNSCAAQFGIGYEPPEDRAALITLTNNTADQIGLIEVSPPGTAPQGTDPAALAIVDPGTMLDVENAKRSGAYAVLSIYGDCLGGLVTRESRNSLTCSAEGCR</sequence>
<keyword evidence="2" id="KW-0677">Repeat</keyword>
<dbReference type="PANTHER" id="PTHR24027:SF438">
    <property type="entry name" value="CADHERIN 23"/>
    <property type="match status" value="1"/>
</dbReference>
<evidence type="ECO:0000313" key="6">
    <source>
        <dbReference type="EMBL" id="SEO22843.1"/>
    </source>
</evidence>
<feature type="domain" description="Cadherin" evidence="5">
    <location>
        <begin position="2764"/>
        <end position="2859"/>
    </location>
</feature>
<comment type="subcellular location">
    <subcellularLocation>
        <location evidence="1">Membrane</location>
    </subcellularLocation>
</comment>
<reference evidence="6 7" key="1">
    <citation type="submission" date="2016-10" db="EMBL/GenBank/DDBJ databases">
        <authorList>
            <person name="de Groot N.N."/>
        </authorList>
    </citation>
    <scope>NUCLEOTIDE SEQUENCE [LARGE SCALE GENOMIC DNA]</scope>
    <source>
        <strain evidence="6 7">CGMCC 1.10836</strain>
    </source>
</reference>
<evidence type="ECO:0000256" key="1">
    <source>
        <dbReference type="ARBA" id="ARBA00004370"/>
    </source>
</evidence>
<dbReference type="GO" id="GO:0016342">
    <property type="term" value="C:catenin complex"/>
    <property type="evidence" value="ECO:0007669"/>
    <property type="project" value="TreeGrafter"/>
</dbReference>
<dbReference type="GO" id="GO:0045296">
    <property type="term" value="F:cadherin binding"/>
    <property type="evidence" value="ECO:0007669"/>
    <property type="project" value="TreeGrafter"/>
</dbReference>
<dbReference type="Gene3D" id="2.60.40.60">
    <property type="entry name" value="Cadherins"/>
    <property type="match status" value="9"/>
</dbReference>
<feature type="domain" description="Cadherin" evidence="5">
    <location>
        <begin position="2230"/>
        <end position="2333"/>
    </location>
</feature>
<dbReference type="InterPro" id="IPR039808">
    <property type="entry name" value="Cadherin"/>
</dbReference>
<evidence type="ECO:0000256" key="2">
    <source>
        <dbReference type="ARBA" id="ARBA00022737"/>
    </source>
</evidence>
<dbReference type="OrthoDB" id="8421704at2"/>
<gene>
    <name evidence="6" type="ORF">SAMN05216227_10662</name>
</gene>
<dbReference type="SMART" id="SM00112">
    <property type="entry name" value="CA"/>
    <property type="match status" value="8"/>
</dbReference>
<dbReference type="Pfam" id="PF00028">
    <property type="entry name" value="Cadherin"/>
    <property type="match status" value="3"/>
</dbReference>
<protein>
    <submittedName>
        <fullName evidence="6">Cadherin domain-containing protein</fullName>
    </submittedName>
</protein>
<organism evidence="6 7">
    <name type="scientific">Pseudorhodobacter antarcticus</name>
    <dbReference type="NCBI Taxonomy" id="1077947"/>
    <lineage>
        <taxon>Bacteria</taxon>
        <taxon>Pseudomonadati</taxon>
        <taxon>Pseudomonadota</taxon>
        <taxon>Alphaproteobacteria</taxon>
        <taxon>Rhodobacterales</taxon>
        <taxon>Paracoccaceae</taxon>
        <taxon>Pseudorhodobacter</taxon>
    </lineage>
</organism>
<dbReference type="CDD" id="cd11304">
    <property type="entry name" value="Cadherin_repeat"/>
    <property type="match status" value="8"/>
</dbReference>
<feature type="domain" description="Cadherin" evidence="5">
    <location>
        <begin position="1875"/>
        <end position="1973"/>
    </location>
</feature>
<dbReference type="InterPro" id="IPR015919">
    <property type="entry name" value="Cadherin-like_sf"/>
</dbReference>
<name>A0A1H8N010_9RHOB</name>
<dbReference type="InterPro" id="IPR002126">
    <property type="entry name" value="Cadherin-like_dom"/>
</dbReference>
<evidence type="ECO:0000256" key="3">
    <source>
        <dbReference type="ARBA" id="ARBA00022837"/>
    </source>
</evidence>
<feature type="domain" description="Cadherin" evidence="5">
    <location>
        <begin position="2551"/>
        <end position="2658"/>
    </location>
</feature>
<feature type="domain" description="Cadherin" evidence="5">
    <location>
        <begin position="2448"/>
        <end position="2550"/>
    </location>
</feature>
<proteinExistence type="predicted"/>
<dbReference type="EMBL" id="FOCO01000066">
    <property type="protein sequence ID" value="SEO22843.1"/>
    <property type="molecule type" value="Genomic_DNA"/>
</dbReference>
<dbReference type="PANTHER" id="PTHR24027">
    <property type="entry name" value="CADHERIN-23"/>
    <property type="match status" value="1"/>
</dbReference>